<dbReference type="Proteomes" id="UP001489004">
    <property type="component" value="Unassembled WGS sequence"/>
</dbReference>
<gene>
    <name evidence="2" type="ORF">WJX72_006727</name>
</gene>
<dbReference type="AlphaFoldDB" id="A0AAW1Q1B7"/>
<sequence>MGSNESVRSVRTRGKGPGSAAKQAMSAAEKEARRTLALQEKNRRAQRRFRERQKSRVATLEAEVDELKQQLHASNQGRDELERQNQALQQLQLQQAQHTKQARHGGQPSGSQRDPETEQCDEDKLVRTIREGQETMLTLEQVQQLAPKALTRIWKEYVGQLAACLAKMESKPLAPVPRCLIRLTSEASMLLQRMAAGNPLATKTLIAGELEGEAIQPCMGPQEGPNRWPLVGRALNLSSQQASELMELRRRLLSNLSCILQQRREVIQHMRAVPTAHYTTGHFLEAQESLEQLQANLKQEHLLITEFVSAVHSRILSPTQLARCLVQSYPRAPDTLAIATWVASACGEADSGAMLVPPTSSCMPALDNALGLQRAPGSASLPMFGSPFQDTPLRRHHSAASPGRPPQAVHIRMAPARAPPPGLHLTGSAPTAVYSGAALHSTSSPAPSGTTITTALPCWTRLQ</sequence>
<feature type="region of interest" description="Disordered" evidence="1">
    <location>
        <begin position="38"/>
        <end position="57"/>
    </location>
</feature>
<evidence type="ECO:0000313" key="2">
    <source>
        <dbReference type="EMBL" id="KAK9814490.1"/>
    </source>
</evidence>
<feature type="region of interest" description="Disordered" evidence="1">
    <location>
        <begin position="1"/>
        <end position="33"/>
    </location>
</feature>
<evidence type="ECO:0000256" key="1">
    <source>
        <dbReference type="SAM" id="MobiDB-lite"/>
    </source>
</evidence>
<organism evidence="2 3">
    <name type="scientific">[Myrmecia] bisecta</name>
    <dbReference type="NCBI Taxonomy" id="41462"/>
    <lineage>
        <taxon>Eukaryota</taxon>
        <taxon>Viridiplantae</taxon>
        <taxon>Chlorophyta</taxon>
        <taxon>core chlorophytes</taxon>
        <taxon>Trebouxiophyceae</taxon>
        <taxon>Trebouxiales</taxon>
        <taxon>Trebouxiaceae</taxon>
        <taxon>Myrmecia</taxon>
    </lineage>
</organism>
<accession>A0AAW1Q1B7</accession>
<feature type="region of interest" description="Disordered" evidence="1">
    <location>
        <begin position="90"/>
        <end position="121"/>
    </location>
</feature>
<comment type="caution">
    <text evidence="2">The sequence shown here is derived from an EMBL/GenBank/DDBJ whole genome shotgun (WGS) entry which is preliminary data.</text>
</comment>
<dbReference type="Gene3D" id="1.20.5.170">
    <property type="match status" value="1"/>
</dbReference>
<dbReference type="SUPFAM" id="SSF57959">
    <property type="entry name" value="Leucine zipper domain"/>
    <property type="match status" value="1"/>
</dbReference>
<protein>
    <recommendedName>
        <fullName evidence="4">BZIP domain-containing protein</fullName>
    </recommendedName>
</protein>
<dbReference type="InterPro" id="IPR046347">
    <property type="entry name" value="bZIP_sf"/>
</dbReference>
<keyword evidence="3" id="KW-1185">Reference proteome</keyword>
<reference evidence="2 3" key="1">
    <citation type="journal article" date="2024" name="Nat. Commun.">
        <title>Phylogenomics reveals the evolutionary origins of lichenization in chlorophyte algae.</title>
        <authorList>
            <person name="Puginier C."/>
            <person name="Libourel C."/>
            <person name="Otte J."/>
            <person name="Skaloud P."/>
            <person name="Haon M."/>
            <person name="Grisel S."/>
            <person name="Petersen M."/>
            <person name="Berrin J.G."/>
            <person name="Delaux P.M."/>
            <person name="Dal Grande F."/>
            <person name="Keller J."/>
        </authorList>
    </citation>
    <scope>NUCLEOTIDE SEQUENCE [LARGE SCALE GENOMIC DNA]</scope>
    <source>
        <strain evidence="2 3">SAG 2043</strain>
    </source>
</reference>
<evidence type="ECO:0008006" key="4">
    <source>
        <dbReference type="Google" id="ProtNLM"/>
    </source>
</evidence>
<dbReference type="GO" id="GO:0003700">
    <property type="term" value="F:DNA-binding transcription factor activity"/>
    <property type="evidence" value="ECO:0007669"/>
    <property type="project" value="InterPro"/>
</dbReference>
<proteinExistence type="predicted"/>
<dbReference type="EMBL" id="JALJOR010000007">
    <property type="protein sequence ID" value="KAK9814490.1"/>
    <property type="molecule type" value="Genomic_DNA"/>
</dbReference>
<evidence type="ECO:0000313" key="3">
    <source>
        <dbReference type="Proteomes" id="UP001489004"/>
    </source>
</evidence>
<feature type="compositionally biased region" description="Basic residues" evidence="1">
    <location>
        <begin position="44"/>
        <end position="55"/>
    </location>
</feature>
<name>A0AAW1Q1B7_9CHLO</name>